<evidence type="ECO:0008006" key="3">
    <source>
        <dbReference type="Google" id="ProtNLM"/>
    </source>
</evidence>
<proteinExistence type="predicted"/>
<dbReference type="RefSeq" id="WP_102242518.1">
    <property type="nucleotide sequence ID" value="NZ_CP025704.1"/>
</dbReference>
<keyword evidence="2" id="KW-1185">Reference proteome</keyword>
<dbReference type="KEGG" id="bsto:C0V70_03680"/>
<gene>
    <name evidence="1" type="ORF">C0V70_03680</name>
</gene>
<reference evidence="1 2" key="1">
    <citation type="submission" date="2018-01" db="EMBL/GenBank/DDBJ databases">
        <title>Complete genome sequence of Bacteriovorax stolpii DSM12778.</title>
        <authorList>
            <person name="Tang B."/>
            <person name="Chang J."/>
        </authorList>
    </citation>
    <scope>NUCLEOTIDE SEQUENCE [LARGE SCALE GENOMIC DNA]</scope>
    <source>
        <strain evidence="1 2">DSM 12778</strain>
    </source>
</reference>
<dbReference type="EMBL" id="CP025704">
    <property type="protein sequence ID" value="AUN97223.1"/>
    <property type="molecule type" value="Genomic_DNA"/>
</dbReference>
<organism evidence="1 2">
    <name type="scientific">Bacteriovorax stolpii</name>
    <name type="common">Bdellovibrio stolpii</name>
    <dbReference type="NCBI Taxonomy" id="960"/>
    <lineage>
        <taxon>Bacteria</taxon>
        <taxon>Pseudomonadati</taxon>
        <taxon>Bdellovibrionota</taxon>
        <taxon>Bacteriovoracia</taxon>
        <taxon>Bacteriovoracales</taxon>
        <taxon>Bacteriovoracaceae</taxon>
        <taxon>Bacteriovorax</taxon>
    </lineage>
</organism>
<evidence type="ECO:0000313" key="2">
    <source>
        <dbReference type="Proteomes" id="UP000235584"/>
    </source>
</evidence>
<accession>A0A2K9NNZ4</accession>
<sequence length="292" mass="33677">MNPGCPNSGCNYFQKNTFCKKDGYYLRKDDSRQIQRYKCSACSKKFSRATGTLEFGQKKRRINKTIFKILSSGVSMRRSAIILGVHRTTIDRKLVYLAQKSRQMHADLLLKIGTQKVERLQFDDLITTEHTKLKPLSISVAVDARSRVILGAFVSQIPAFGHLASLSRQKYGKRKSYHKESMMKLFEKITPVVSPYAEIKSDEHRIYKEVVREFFPNADYKQYKGEKAMIAGLGELKKNGRDPLFAINHTCAMLRANINRLFRRTWCTTKKPKRLEDHLAIYIAFHNSVLLS</sequence>
<protein>
    <recommendedName>
        <fullName evidence="3">Transposase</fullName>
    </recommendedName>
</protein>
<evidence type="ECO:0000313" key="1">
    <source>
        <dbReference type="EMBL" id="AUN97223.1"/>
    </source>
</evidence>
<dbReference type="Proteomes" id="UP000235584">
    <property type="component" value="Chromosome"/>
</dbReference>
<dbReference type="AlphaFoldDB" id="A0A2K9NNZ4"/>
<name>A0A2K9NNZ4_BACTC</name>